<reference evidence="6 7" key="1">
    <citation type="submission" date="2019-08" db="EMBL/GenBank/DDBJ databases">
        <title>Bacillus genomes from the desert of Cuatro Cienegas, Coahuila.</title>
        <authorList>
            <person name="Olmedo-Alvarez G."/>
        </authorList>
    </citation>
    <scope>NUCLEOTIDE SEQUENCE [LARGE SCALE GENOMIC DNA]</scope>
    <source>
        <strain evidence="6 7">CH446_14T</strain>
    </source>
</reference>
<dbReference type="InterPro" id="IPR012349">
    <property type="entry name" value="Split_barrel_FMN-bd"/>
</dbReference>
<dbReference type="RefSeq" id="WP_148974447.1">
    <property type="nucleotide sequence ID" value="NZ_VTER01000004.1"/>
</dbReference>
<keyword evidence="3" id="KW-0975">Bacterial flagellum</keyword>
<dbReference type="Gene3D" id="2.30.110.10">
    <property type="entry name" value="Electron Transport, Fmn-binding Protein, Chain A"/>
    <property type="match status" value="1"/>
</dbReference>
<comment type="caution">
    <text evidence="6">The sequence shown here is derived from an EMBL/GenBank/DDBJ whole genome shotgun (WGS) entry which is preliminary data.</text>
</comment>
<dbReference type="Gene3D" id="2.40.10.220">
    <property type="entry name" value="predicted glycosyltransferase like domains"/>
    <property type="match status" value="1"/>
</dbReference>
<dbReference type="InterPro" id="IPR009875">
    <property type="entry name" value="PilZ_domain"/>
</dbReference>
<evidence type="ECO:0000256" key="1">
    <source>
        <dbReference type="ARBA" id="ARBA00022636"/>
    </source>
</evidence>
<name>A0A5D4RIW6_9BACI</name>
<dbReference type="SUPFAM" id="SSF141371">
    <property type="entry name" value="PilZ domain-like"/>
    <property type="match status" value="1"/>
</dbReference>
<dbReference type="GO" id="GO:0035438">
    <property type="term" value="F:cyclic-di-GMP binding"/>
    <property type="evidence" value="ECO:0007669"/>
    <property type="project" value="InterPro"/>
</dbReference>
<sequence length="219" mass="24309">MIKIGDSITLETVNGHKEEIYRCKLSEKNDNALFIDYPVNVKSGKTAFLLDGTQLKATFVSDDGSVFLFTTEVKGRVKQNIPLMILAYPGPKQLIKIQRRQYVRIEAAIDAAVQPIGREFSPFKAVTEDISAGGASLLVDKDSPLDAGTFIKVLLVLALQNGDYHYLKADAKIVRIIEHNELKNKASIEFADLGPSGRQLLLRFCFDRQLALKKKGLEA</sequence>
<accession>A0A5D4RIW6</accession>
<dbReference type="AlphaFoldDB" id="A0A5D4RIW6"/>
<dbReference type="Pfam" id="PF12945">
    <property type="entry name" value="PilZNR"/>
    <property type="match status" value="1"/>
</dbReference>
<organism evidence="6 7">
    <name type="scientific">Bacillus infantis</name>
    <dbReference type="NCBI Taxonomy" id="324767"/>
    <lineage>
        <taxon>Bacteria</taxon>
        <taxon>Bacillati</taxon>
        <taxon>Bacillota</taxon>
        <taxon>Bacilli</taxon>
        <taxon>Bacillales</taxon>
        <taxon>Bacillaceae</taxon>
        <taxon>Bacillus</taxon>
    </lineage>
</organism>
<keyword evidence="1" id="KW-0973">c-di-GMP</keyword>
<dbReference type="InterPro" id="IPR009926">
    <property type="entry name" value="T3SS_YcgR_PilZN"/>
</dbReference>
<feature type="domain" description="PilZ" evidence="4">
    <location>
        <begin position="98"/>
        <end position="206"/>
    </location>
</feature>
<dbReference type="Pfam" id="PF07238">
    <property type="entry name" value="PilZ"/>
    <property type="match status" value="1"/>
</dbReference>
<keyword evidence="2" id="KW-0547">Nucleotide-binding</keyword>
<feature type="domain" description="Type III secretion system flagellar brake protein YcgR PilZN" evidence="5">
    <location>
        <begin position="3"/>
        <end position="89"/>
    </location>
</feature>
<evidence type="ECO:0000256" key="2">
    <source>
        <dbReference type="ARBA" id="ARBA00022741"/>
    </source>
</evidence>
<evidence type="ECO:0000313" key="6">
    <source>
        <dbReference type="EMBL" id="TYS49322.1"/>
    </source>
</evidence>
<evidence type="ECO:0000313" key="7">
    <source>
        <dbReference type="Proteomes" id="UP000322139"/>
    </source>
</evidence>
<protein>
    <submittedName>
        <fullName evidence="6">Pilus assembly protein PilZ</fullName>
    </submittedName>
</protein>
<dbReference type="Proteomes" id="UP000322139">
    <property type="component" value="Unassembled WGS sequence"/>
</dbReference>
<proteinExistence type="predicted"/>
<evidence type="ECO:0000256" key="3">
    <source>
        <dbReference type="ARBA" id="ARBA00023143"/>
    </source>
</evidence>
<dbReference type="EMBL" id="VTER01000004">
    <property type="protein sequence ID" value="TYS49322.1"/>
    <property type="molecule type" value="Genomic_DNA"/>
</dbReference>
<evidence type="ECO:0000259" key="4">
    <source>
        <dbReference type="Pfam" id="PF07238"/>
    </source>
</evidence>
<evidence type="ECO:0000259" key="5">
    <source>
        <dbReference type="Pfam" id="PF12945"/>
    </source>
</evidence>
<gene>
    <name evidence="6" type="ORF">FZD51_08920</name>
</gene>